<dbReference type="eggNOG" id="COG1280">
    <property type="taxonomic scope" value="Bacteria"/>
</dbReference>
<name>G7V7Y0_THELD</name>
<evidence type="ECO:0000256" key="1">
    <source>
        <dbReference type="ARBA" id="ARBA00004651"/>
    </source>
</evidence>
<evidence type="ECO:0000313" key="7">
    <source>
        <dbReference type="EMBL" id="AER66216.1"/>
    </source>
</evidence>
<dbReference type="GO" id="GO:0015171">
    <property type="term" value="F:amino acid transmembrane transporter activity"/>
    <property type="evidence" value="ECO:0007669"/>
    <property type="project" value="TreeGrafter"/>
</dbReference>
<dbReference type="Pfam" id="PF01810">
    <property type="entry name" value="LysE"/>
    <property type="match status" value="1"/>
</dbReference>
<evidence type="ECO:0000256" key="6">
    <source>
        <dbReference type="SAM" id="Phobius"/>
    </source>
</evidence>
<gene>
    <name evidence="7" type="ordered locus">Tlie_0481</name>
</gene>
<dbReference type="InterPro" id="IPR001123">
    <property type="entry name" value="LeuE-type"/>
</dbReference>
<evidence type="ECO:0000313" key="8">
    <source>
        <dbReference type="Proteomes" id="UP000005868"/>
    </source>
</evidence>
<evidence type="ECO:0000256" key="2">
    <source>
        <dbReference type="ARBA" id="ARBA00022475"/>
    </source>
</evidence>
<keyword evidence="2" id="KW-1003">Cell membrane</keyword>
<evidence type="ECO:0000256" key="5">
    <source>
        <dbReference type="ARBA" id="ARBA00023136"/>
    </source>
</evidence>
<feature type="transmembrane region" description="Helical" evidence="6">
    <location>
        <begin position="85"/>
        <end position="105"/>
    </location>
</feature>
<dbReference type="AlphaFoldDB" id="G7V7Y0"/>
<dbReference type="GO" id="GO:0005886">
    <property type="term" value="C:plasma membrane"/>
    <property type="evidence" value="ECO:0007669"/>
    <property type="project" value="UniProtKB-SubCell"/>
</dbReference>
<accession>G7V7Y0</accession>
<sequence>MFDTIELVGDKLEAIKIFKNGLLTGLILQVAIGPVFFFVVSLVLQAGAFAGLAAVAAVTMVDYLYITLAILGVGKLLEKDKFKRIFGLVSSVVLILFGLSIAASGGGVGFSSNLVPGKWGLISSFASAFILTISSPLTIVFFTGLFAAKALEHDYKKRELWIFGLSAGSATFLFLGTSVVLFSMFAGSVPASLVKVLNLIVGALLVFYGLVRGVKIFRCIALDSCKK</sequence>
<feature type="transmembrane region" description="Helical" evidence="6">
    <location>
        <begin position="21"/>
        <end position="44"/>
    </location>
</feature>
<reference evidence="8" key="1">
    <citation type="submission" date="2011-10" db="EMBL/GenBank/DDBJ databases">
        <title>The complete genome of chromosome of Thermovirga lienii DSM 17291.</title>
        <authorList>
            <consortium name="US DOE Joint Genome Institute (JGI-PGF)"/>
            <person name="Lucas S."/>
            <person name="Copeland A."/>
            <person name="Lapidus A."/>
            <person name="Glavina del Rio T."/>
            <person name="Dalin E."/>
            <person name="Tice H."/>
            <person name="Bruce D."/>
            <person name="Goodwin L."/>
            <person name="Pitluck S."/>
            <person name="Peters L."/>
            <person name="Mikhailova N."/>
            <person name="Saunders E."/>
            <person name="Kyrpides N."/>
            <person name="Mavromatis K."/>
            <person name="Ivanova N."/>
            <person name="Last F.I."/>
            <person name="Brettin T."/>
            <person name="Detter J.C."/>
            <person name="Han C."/>
            <person name="Larimer F."/>
            <person name="Land M."/>
            <person name="Hauser L."/>
            <person name="Markowitz V."/>
            <person name="Cheng J.-F."/>
            <person name="Hugenholtz P."/>
            <person name="Woyke T."/>
            <person name="Wu D."/>
            <person name="Spring S."/>
            <person name="Schroeder M."/>
            <person name="Brambilla E.-M."/>
            <person name="Klenk H.-P."/>
            <person name="Eisen J.A."/>
        </authorList>
    </citation>
    <scope>NUCLEOTIDE SEQUENCE [LARGE SCALE GENOMIC DNA]</scope>
    <source>
        <strain evidence="8">ATCC BAA-1197 / DSM 17291 / Cas60314</strain>
    </source>
</reference>
<keyword evidence="4 6" id="KW-1133">Transmembrane helix</keyword>
<feature type="transmembrane region" description="Helical" evidence="6">
    <location>
        <begin position="50"/>
        <end position="73"/>
    </location>
</feature>
<dbReference type="OrthoDB" id="9342487at2"/>
<feature type="transmembrane region" description="Helical" evidence="6">
    <location>
        <begin position="125"/>
        <end position="148"/>
    </location>
</feature>
<proteinExistence type="predicted"/>
<dbReference type="EMBL" id="CP003096">
    <property type="protein sequence ID" value="AER66216.1"/>
    <property type="molecule type" value="Genomic_DNA"/>
</dbReference>
<dbReference type="KEGG" id="tli:Tlie_0481"/>
<comment type="subcellular location">
    <subcellularLocation>
        <location evidence="1">Cell membrane</location>
        <topology evidence="1">Multi-pass membrane protein</topology>
    </subcellularLocation>
</comment>
<feature type="transmembrane region" description="Helical" evidence="6">
    <location>
        <begin position="192"/>
        <end position="211"/>
    </location>
</feature>
<feature type="transmembrane region" description="Helical" evidence="6">
    <location>
        <begin position="160"/>
        <end position="186"/>
    </location>
</feature>
<protein>
    <submittedName>
        <fullName evidence="7">Lysine exporter protein (LYSE/YGGA)</fullName>
    </submittedName>
</protein>
<keyword evidence="3 6" id="KW-0812">Transmembrane</keyword>
<organism evidence="7 8">
    <name type="scientific">Thermovirga lienii (strain ATCC BAA-1197 / DSM 17291 / Cas60314)</name>
    <dbReference type="NCBI Taxonomy" id="580340"/>
    <lineage>
        <taxon>Bacteria</taxon>
        <taxon>Thermotogati</taxon>
        <taxon>Synergistota</taxon>
        <taxon>Synergistia</taxon>
        <taxon>Synergistales</taxon>
        <taxon>Thermovirgaceae</taxon>
        <taxon>Thermovirga</taxon>
    </lineage>
</organism>
<dbReference type="PANTHER" id="PTHR30086">
    <property type="entry name" value="ARGININE EXPORTER PROTEIN ARGO"/>
    <property type="match status" value="1"/>
</dbReference>
<dbReference type="STRING" id="580340.Tlie_0481"/>
<dbReference type="HOGENOM" id="CLU_087840_3_0_0"/>
<evidence type="ECO:0000256" key="4">
    <source>
        <dbReference type="ARBA" id="ARBA00022989"/>
    </source>
</evidence>
<dbReference type="Proteomes" id="UP000005868">
    <property type="component" value="Chromosome"/>
</dbReference>
<keyword evidence="8" id="KW-1185">Reference proteome</keyword>
<reference evidence="7 8" key="2">
    <citation type="journal article" date="2012" name="Stand. Genomic Sci.">
        <title>Genome sequence of the moderately thermophilic, amino-acid-degrading and sulfur-reducing bacterium Thermovirga lienii type strain (Cas60314(T)).</title>
        <authorList>
            <person name="Goker M."/>
            <person name="Saunders E."/>
            <person name="Lapidus A."/>
            <person name="Nolan M."/>
            <person name="Lucas S."/>
            <person name="Hammon N."/>
            <person name="Deshpande S."/>
            <person name="Cheng J.F."/>
            <person name="Han C."/>
            <person name="Tapia R."/>
            <person name="Goodwin L.A."/>
            <person name="Pitluck S."/>
            <person name="Liolios K."/>
            <person name="Mavromatis K."/>
            <person name="Pagani I."/>
            <person name="Ivanova N."/>
            <person name="Mikhailova N."/>
            <person name="Pati A."/>
            <person name="Chen A."/>
            <person name="Palaniappan K."/>
            <person name="Land M."/>
            <person name="Chang Y.J."/>
            <person name="Jeffries C.D."/>
            <person name="Brambilla E.M."/>
            <person name="Rohde M."/>
            <person name="Spring S."/>
            <person name="Detter J.C."/>
            <person name="Woyke T."/>
            <person name="Bristow J."/>
            <person name="Eisen J.A."/>
            <person name="Markowitz V."/>
            <person name="Hugenholtz P."/>
            <person name="Kyrpides N.C."/>
            <person name="Klenk H.P."/>
        </authorList>
    </citation>
    <scope>NUCLEOTIDE SEQUENCE [LARGE SCALE GENOMIC DNA]</scope>
    <source>
        <strain evidence="8">ATCC BAA-1197 / DSM 17291 / Cas60314</strain>
    </source>
</reference>
<keyword evidence="5 6" id="KW-0472">Membrane</keyword>
<dbReference type="PANTHER" id="PTHR30086:SF20">
    <property type="entry name" value="ARGININE EXPORTER PROTEIN ARGO-RELATED"/>
    <property type="match status" value="1"/>
</dbReference>
<evidence type="ECO:0000256" key="3">
    <source>
        <dbReference type="ARBA" id="ARBA00022692"/>
    </source>
</evidence>